<comment type="caution">
    <text evidence="3">The sequence shown here is derived from an EMBL/GenBank/DDBJ whole genome shotgun (WGS) entry which is preliminary data.</text>
</comment>
<dbReference type="GO" id="GO:0016787">
    <property type="term" value="F:hydrolase activity"/>
    <property type="evidence" value="ECO:0007669"/>
    <property type="project" value="UniProtKB-KW"/>
</dbReference>
<gene>
    <name evidence="3" type="ORF">GCM10010211_64580</name>
</gene>
<evidence type="ECO:0000259" key="2">
    <source>
        <dbReference type="Pfam" id="PF12146"/>
    </source>
</evidence>
<evidence type="ECO:0000313" key="3">
    <source>
        <dbReference type="EMBL" id="GGU89132.1"/>
    </source>
</evidence>
<protein>
    <submittedName>
        <fullName evidence="3">Alpha/beta hydrolase</fullName>
    </submittedName>
</protein>
<dbReference type="InterPro" id="IPR029058">
    <property type="entry name" value="AB_hydrolase_fold"/>
</dbReference>
<keyword evidence="1" id="KW-0732">Signal</keyword>
<accession>A0ABQ2VIJ4</accession>
<dbReference type="PANTHER" id="PTHR43265:SF1">
    <property type="entry name" value="ESTERASE ESTD"/>
    <property type="match status" value="1"/>
</dbReference>
<feature type="chain" id="PRO_5046577578" evidence="1">
    <location>
        <begin position="25"/>
        <end position="367"/>
    </location>
</feature>
<dbReference type="Pfam" id="PF12146">
    <property type="entry name" value="Hydrolase_4"/>
    <property type="match status" value="1"/>
</dbReference>
<organism evidence="3 4">
    <name type="scientific">Streptomyces albospinus</name>
    <dbReference type="NCBI Taxonomy" id="285515"/>
    <lineage>
        <taxon>Bacteria</taxon>
        <taxon>Bacillati</taxon>
        <taxon>Actinomycetota</taxon>
        <taxon>Actinomycetes</taxon>
        <taxon>Kitasatosporales</taxon>
        <taxon>Streptomycetaceae</taxon>
        <taxon>Streptomyces</taxon>
    </lineage>
</organism>
<sequence>MRLHNRRRGRMLAVLMAAVAVATAGPVLGAAADTASAAPRADLVPAVDREVRFTADGTTAYGTVHIPAHHAGRRLAAALLIPGSGPTDRNGDEPGGFTPHTLALMAGVLGEDGVMSLRFDKYGTGRTGLGGRHSAPDMAAYTRQAVAAYNALRARPEADPHALLVVGHSEGGLQALLVDRAVQAKPAGLALIAPQDLRLLDMLDDQLAAGLDRAVAAGQLTVRQAQLNKKGVARAIADFRAGRPVDTSGLLPSLSALLNGMFGPVNADFVRSDDAVHPPSVARGVAHGTRTLVTCGTADTNVPCRTTPALLAALAAARTTGPGLRVLPGLDHLLHPAGTPAGTPVIAPVARRALHDFVRPWRQVTAG</sequence>
<dbReference type="InterPro" id="IPR022742">
    <property type="entry name" value="Hydrolase_4"/>
</dbReference>
<feature type="domain" description="Serine aminopeptidase S33" evidence="2">
    <location>
        <begin position="106"/>
        <end position="195"/>
    </location>
</feature>
<keyword evidence="3" id="KW-0378">Hydrolase</keyword>
<dbReference type="Proteomes" id="UP000654471">
    <property type="component" value="Unassembled WGS sequence"/>
</dbReference>
<evidence type="ECO:0000256" key="1">
    <source>
        <dbReference type="SAM" id="SignalP"/>
    </source>
</evidence>
<dbReference type="PANTHER" id="PTHR43265">
    <property type="entry name" value="ESTERASE ESTD"/>
    <property type="match status" value="1"/>
</dbReference>
<dbReference type="InterPro" id="IPR053145">
    <property type="entry name" value="AB_hydrolase_Est10"/>
</dbReference>
<feature type="signal peptide" evidence="1">
    <location>
        <begin position="1"/>
        <end position="24"/>
    </location>
</feature>
<dbReference type="RefSeq" id="WP_229852829.1">
    <property type="nucleotide sequence ID" value="NZ_BMRP01000033.1"/>
</dbReference>
<keyword evidence="4" id="KW-1185">Reference proteome</keyword>
<evidence type="ECO:0000313" key="4">
    <source>
        <dbReference type="Proteomes" id="UP000654471"/>
    </source>
</evidence>
<reference evidence="4" key="1">
    <citation type="journal article" date="2019" name="Int. J. Syst. Evol. Microbiol.">
        <title>The Global Catalogue of Microorganisms (GCM) 10K type strain sequencing project: providing services to taxonomists for standard genome sequencing and annotation.</title>
        <authorList>
            <consortium name="The Broad Institute Genomics Platform"/>
            <consortium name="The Broad Institute Genome Sequencing Center for Infectious Disease"/>
            <person name="Wu L."/>
            <person name="Ma J."/>
        </authorList>
    </citation>
    <scope>NUCLEOTIDE SEQUENCE [LARGE SCALE GENOMIC DNA]</scope>
    <source>
        <strain evidence="4">JCM 3399</strain>
    </source>
</reference>
<name>A0ABQ2VIJ4_9ACTN</name>
<dbReference type="SUPFAM" id="SSF53474">
    <property type="entry name" value="alpha/beta-Hydrolases"/>
    <property type="match status" value="1"/>
</dbReference>
<dbReference type="EMBL" id="BMRP01000033">
    <property type="protein sequence ID" value="GGU89132.1"/>
    <property type="molecule type" value="Genomic_DNA"/>
</dbReference>
<dbReference type="Gene3D" id="3.40.50.1820">
    <property type="entry name" value="alpha/beta hydrolase"/>
    <property type="match status" value="1"/>
</dbReference>
<proteinExistence type="predicted"/>